<dbReference type="EMBL" id="CAJFCJ010000017">
    <property type="protein sequence ID" value="CAD5122540.1"/>
    <property type="molecule type" value="Genomic_DNA"/>
</dbReference>
<dbReference type="GO" id="GO:0003735">
    <property type="term" value="F:structural constituent of ribosome"/>
    <property type="evidence" value="ECO:0007669"/>
    <property type="project" value="InterPro"/>
</dbReference>
<keyword evidence="3" id="KW-0687">Ribonucleoprotein</keyword>
<dbReference type="FunFam" id="3.30.390.110:FF:000002">
    <property type="entry name" value="60S ribosomal protein L28"/>
    <property type="match status" value="1"/>
</dbReference>
<keyword evidence="9" id="KW-1185">Reference proteome</keyword>
<dbReference type="InterPro" id="IPR002672">
    <property type="entry name" value="Ribosomal_eL28"/>
</dbReference>
<dbReference type="Pfam" id="PF01778">
    <property type="entry name" value="Ribosomal_L28e"/>
    <property type="match status" value="1"/>
</dbReference>
<dbReference type="OrthoDB" id="338850at2759"/>
<evidence type="ECO:0000256" key="4">
    <source>
        <dbReference type="ARBA" id="ARBA00035223"/>
    </source>
</evidence>
<feature type="region of interest" description="Disordered" evidence="6">
    <location>
        <begin position="116"/>
        <end position="137"/>
    </location>
</feature>
<sequence>MSADVQWLVVRNNSCFLRKKNKAYFSAEPNNLKNLNSFRFSGLVRDKTLGIEAGQDNKGVVVVKKKNHNARRPNRVYERAPLKHGARRTLMKISKMVKKDNYRKDLRMAAMRRASAIMASQKPRKLSRRSRLQKKKE</sequence>
<dbReference type="PANTHER" id="PTHR10544">
    <property type="entry name" value="60S RIBOSOMAL PROTEIN L28"/>
    <property type="match status" value="1"/>
</dbReference>
<evidence type="ECO:0000256" key="1">
    <source>
        <dbReference type="ARBA" id="ARBA00007926"/>
    </source>
</evidence>
<dbReference type="Gene3D" id="3.30.390.110">
    <property type="match status" value="1"/>
</dbReference>
<dbReference type="GO" id="GO:0006412">
    <property type="term" value="P:translation"/>
    <property type="evidence" value="ECO:0007669"/>
    <property type="project" value="InterPro"/>
</dbReference>
<name>A0A7I8W394_9ANNE</name>
<evidence type="ECO:0000256" key="5">
    <source>
        <dbReference type="ARBA" id="ARBA00035330"/>
    </source>
</evidence>
<gene>
    <name evidence="8" type="ORF">DGYR_LOCUS10341</name>
</gene>
<evidence type="ECO:0000256" key="6">
    <source>
        <dbReference type="SAM" id="MobiDB-lite"/>
    </source>
</evidence>
<organism evidence="8 9">
    <name type="scientific">Dimorphilus gyrociliatus</name>
    <dbReference type="NCBI Taxonomy" id="2664684"/>
    <lineage>
        <taxon>Eukaryota</taxon>
        <taxon>Metazoa</taxon>
        <taxon>Spiralia</taxon>
        <taxon>Lophotrochozoa</taxon>
        <taxon>Annelida</taxon>
        <taxon>Polychaeta</taxon>
        <taxon>Polychaeta incertae sedis</taxon>
        <taxon>Dinophilidae</taxon>
        <taxon>Dimorphilus</taxon>
    </lineage>
</organism>
<comment type="similarity">
    <text evidence="1">Belongs to the eukaryotic ribosomal protein eL28 family.</text>
</comment>
<proteinExistence type="inferred from homology"/>
<keyword evidence="2" id="KW-0689">Ribosomal protein</keyword>
<dbReference type="AlphaFoldDB" id="A0A7I8W394"/>
<evidence type="ECO:0000256" key="3">
    <source>
        <dbReference type="ARBA" id="ARBA00023274"/>
    </source>
</evidence>
<accession>A0A7I8W394</accession>
<dbReference type="Proteomes" id="UP000549394">
    <property type="component" value="Unassembled WGS sequence"/>
</dbReference>
<dbReference type="InterPro" id="IPR029004">
    <property type="entry name" value="Ribosomal_eL28/Mak16"/>
</dbReference>
<dbReference type="GO" id="GO:1990904">
    <property type="term" value="C:ribonucleoprotein complex"/>
    <property type="evidence" value="ECO:0007669"/>
    <property type="project" value="UniProtKB-KW"/>
</dbReference>
<reference evidence="8 9" key="1">
    <citation type="submission" date="2020-08" db="EMBL/GenBank/DDBJ databases">
        <authorList>
            <person name="Hejnol A."/>
        </authorList>
    </citation>
    <scope>NUCLEOTIDE SEQUENCE [LARGE SCALE GENOMIC DNA]</scope>
</reference>
<evidence type="ECO:0000313" key="8">
    <source>
        <dbReference type="EMBL" id="CAD5122540.1"/>
    </source>
</evidence>
<evidence type="ECO:0000313" key="9">
    <source>
        <dbReference type="Proteomes" id="UP000549394"/>
    </source>
</evidence>
<feature type="compositionally biased region" description="Basic residues" evidence="6">
    <location>
        <begin position="122"/>
        <end position="137"/>
    </location>
</feature>
<evidence type="ECO:0000259" key="7">
    <source>
        <dbReference type="Pfam" id="PF01778"/>
    </source>
</evidence>
<protein>
    <recommendedName>
        <fullName evidence="4">Large ribosomal subunit protein eL28</fullName>
    </recommendedName>
    <alternativeName>
        <fullName evidence="5">60S ribosomal protein L28</fullName>
    </alternativeName>
</protein>
<comment type="caution">
    <text evidence="8">The sequence shown here is derived from an EMBL/GenBank/DDBJ whole genome shotgun (WGS) entry which is preliminary data.</text>
</comment>
<dbReference type="GO" id="GO:0005840">
    <property type="term" value="C:ribosome"/>
    <property type="evidence" value="ECO:0007669"/>
    <property type="project" value="UniProtKB-KW"/>
</dbReference>
<feature type="domain" description="Ribosomal eL28/Mak16" evidence="7">
    <location>
        <begin position="5"/>
        <end position="119"/>
    </location>
</feature>
<evidence type="ECO:0000256" key="2">
    <source>
        <dbReference type="ARBA" id="ARBA00022980"/>
    </source>
</evidence>